<dbReference type="PANTHER" id="PTHR43792:SF1">
    <property type="entry name" value="N-ACETYLTRANSFERASE DOMAIN-CONTAINING PROTEIN"/>
    <property type="match status" value="1"/>
</dbReference>
<dbReference type="GO" id="GO:0016747">
    <property type="term" value="F:acyltransferase activity, transferring groups other than amino-acyl groups"/>
    <property type="evidence" value="ECO:0007669"/>
    <property type="project" value="InterPro"/>
</dbReference>
<reference evidence="2" key="1">
    <citation type="submission" date="2020-08" db="EMBL/GenBank/DDBJ databases">
        <authorList>
            <person name="Liu C."/>
            <person name="Sun Q."/>
        </authorList>
    </citation>
    <scope>NUCLEOTIDE SEQUENCE</scope>
    <source>
        <strain evidence="2">NSJ-65</strain>
    </source>
</reference>
<organism evidence="2 3">
    <name type="scientific">Neobittarella massiliensis</name>
    <name type="common">ex Bilen et al. 2018</name>
    <dbReference type="NCBI Taxonomy" id="2041842"/>
    <lineage>
        <taxon>Bacteria</taxon>
        <taxon>Bacillati</taxon>
        <taxon>Bacillota</taxon>
        <taxon>Clostridia</taxon>
        <taxon>Eubacteriales</taxon>
        <taxon>Oscillospiraceae</taxon>
        <taxon>Neobittarella (ex Bilen et al. 2018)</taxon>
    </lineage>
</organism>
<feature type="domain" description="N-acetyltransferase" evidence="1">
    <location>
        <begin position="26"/>
        <end position="181"/>
    </location>
</feature>
<dbReference type="Gene3D" id="3.40.630.30">
    <property type="match status" value="1"/>
</dbReference>
<dbReference type="AlphaFoldDB" id="A0A8J6LWB4"/>
<comment type="caution">
    <text evidence="2">The sequence shown here is derived from an EMBL/GenBank/DDBJ whole genome shotgun (WGS) entry which is preliminary data.</text>
</comment>
<dbReference type="RefSeq" id="WP_186488459.1">
    <property type="nucleotide sequence ID" value="NZ_JACOGI010000002.1"/>
</dbReference>
<accession>A0A8J6LWB4</accession>
<gene>
    <name evidence="2" type="ORF">H8K20_11185</name>
</gene>
<dbReference type="Proteomes" id="UP000597668">
    <property type="component" value="Unassembled WGS sequence"/>
</dbReference>
<evidence type="ECO:0000313" key="3">
    <source>
        <dbReference type="Proteomes" id="UP000597668"/>
    </source>
</evidence>
<protein>
    <submittedName>
        <fullName evidence="2">GNAT family N-acetyltransferase</fullName>
    </submittedName>
</protein>
<sequence length="195" mass="21428">MTHLGTVTIYTDRLCLRRFTAADSGAMYKNWASDERVTRFLTWPAHASSQVTAQVVAGWLPSYDRADFYQWAICLRDGGEPIGSISAVDQQPVVCGVEIGYCLGHRWWGQGLMTEALAAIIDFFFTRVGFLRIAAGHDLQNPASGRVMVKCGMQREGTLRQAGRNNTGIVDMAVYSILAAEHQKHNGQSGADTAE</sequence>
<evidence type="ECO:0000259" key="1">
    <source>
        <dbReference type="PROSITE" id="PS51186"/>
    </source>
</evidence>
<dbReference type="InterPro" id="IPR016181">
    <property type="entry name" value="Acyl_CoA_acyltransferase"/>
</dbReference>
<evidence type="ECO:0000313" key="2">
    <source>
        <dbReference type="EMBL" id="MBC3516960.1"/>
    </source>
</evidence>
<dbReference type="InterPro" id="IPR000182">
    <property type="entry name" value="GNAT_dom"/>
</dbReference>
<dbReference type="EMBL" id="JACOGI010000002">
    <property type="protein sequence ID" value="MBC3516960.1"/>
    <property type="molecule type" value="Genomic_DNA"/>
</dbReference>
<proteinExistence type="predicted"/>
<dbReference type="PANTHER" id="PTHR43792">
    <property type="entry name" value="GNAT FAMILY, PUTATIVE (AFU_ORTHOLOGUE AFUA_3G00765)-RELATED-RELATED"/>
    <property type="match status" value="1"/>
</dbReference>
<dbReference type="Pfam" id="PF13302">
    <property type="entry name" value="Acetyltransf_3"/>
    <property type="match status" value="1"/>
</dbReference>
<dbReference type="PROSITE" id="PS51186">
    <property type="entry name" value="GNAT"/>
    <property type="match status" value="1"/>
</dbReference>
<name>A0A8J6LWB4_9FIRM</name>
<dbReference type="InterPro" id="IPR051531">
    <property type="entry name" value="N-acetyltransferase"/>
</dbReference>
<keyword evidence="3" id="KW-1185">Reference proteome</keyword>
<dbReference type="SUPFAM" id="SSF55729">
    <property type="entry name" value="Acyl-CoA N-acyltransferases (Nat)"/>
    <property type="match status" value="1"/>
</dbReference>